<dbReference type="Proteomes" id="UP000030762">
    <property type="component" value="Unassembled WGS sequence"/>
</dbReference>
<keyword evidence="1" id="KW-0479">Metal-binding</keyword>
<dbReference type="SUPFAM" id="SSF46458">
    <property type="entry name" value="Globin-like"/>
    <property type="match status" value="1"/>
</dbReference>
<feature type="compositionally biased region" description="Basic and acidic residues" evidence="2">
    <location>
        <begin position="66"/>
        <end position="81"/>
    </location>
</feature>
<evidence type="ECO:0000313" key="4">
    <source>
        <dbReference type="EMBL" id="EQC38928.1"/>
    </source>
</evidence>
<organism evidence="4 5">
    <name type="scientific">Saprolegnia diclina (strain VS20)</name>
    <dbReference type="NCBI Taxonomy" id="1156394"/>
    <lineage>
        <taxon>Eukaryota</taxon>
        <taxon>Sar</taxon>
        <taxon>Stramenopiles</taxon>
        <taxon>Oomycota</taxon>
        <taxon>Saprolegniomycetes</taxon>
        <taxon>Saprolegniales</taxon>
        <taxon>Saprolegniaceae</taxon>
        <taxon>Saprolegnia</taxon>
    </lineage>
</organism>
<dbReference type="STRING" id="1156394.T0S1M3"/>
<dbReference type="Pfam" id="PF00042">
    <property type="entry name" value="Globin"/>
    <property type="match status" value="1"/>
</dbReference>
<dbReference type="OMA" id="HYDCVGR"/>
<dbReference type="EMBL" id="JH767140">
    <property type="protein sequence ID" value="EQC38928.1"/>
    <property type="molecule type" value="Genomic_DNA"/>
</dbReference>
<gene>
    <name evidence="4" type="ORF">SDRG_03886</name>
</gene>
<dbReference type="InterPro" id="IPR012292">
    <property type="entry name" value="Globin/Proto"/>
</dbReference>
<dbReference type="AlphaFoldDB" id="T0S1M3"/>
<reference evidence="4 5" key="1">
    <citation type="submission" date="2012-04" db="EMBL/GenBank/DDBJ databases">
        <title>The Genome Sequence of Saprolegnia declina VS20.</title>
        <authorList>
            <consortium name="The Broad Institute Genome Sequencing Platform"/>
            <person name="Russ C."/>
            <person name="Nusbaum C."/>
            <person name="Tyler B."/>
            <person name="van West P."/>
            <person name="Dieguez-Uribeondo J."/>
            <person name="de Bruijn I."/>
            <person name="Tripathy S."/>
            <person name="Jiang R."/>
            <person name="Young S.K."/>
            <person name="Zeng Q."/>
            <person name="Gargeya S."/>
            <person name="Fitzgerald M."/>
            <person name="Haas B."/>
            <person name="Abouelleil A."/>
            <person name="Alvarado L."/>
            <person name="Arachchi H.M."/>
            <person name="Berlin A."/>
            <person name="Chapman S.B."/>
            <person name="Goldberg J."/>
            <person name="Griggs A."/>
            <person name="Gujja S."/>
            <person name="Hansen M."/>
            <person name="Howarth C."/>
            <person name="Imamovic A."/>
            <person name="Larimer J."/>
            <person name="McCowen C."/>
            <person name="Montmayeur A."/>
            <person name="Murphy C."/>
            <person name="Neiman D."/>
            <person name="Pearson M."/>
            <person name="Priest M."/>
            <person name="Roberts A."/>
            <person name="Saif S."/>
            <person name="Shea T."/>
            <person name="Sisk P."/>
            <person name="Sykes S."/>
            <person name="Wortman J."/>
            <person name="Nusbaum C."/>
            <person name="Birren B."/>
        </authorList>
    </citation>
    <scope>NUCLEOTIDE SEQUENCE [LARGE SCALE GENOMIC DNA]</scope>
    <source>
        <strain evidence="4 5">VS20</strain>
    </source>
</reference>
<protein>
    <recommendedName>
        <fullName evidence="3">Globin domain-containing protein</fullName>
    </recommendedName>
</protein>
<keyword evidence="5" id="KW-1185">Reference proteome</keyword>
<dbReference type="GeneID" id="19944613"/>
<evidence type="ECO:0000256" key="2">
    <source>
        <dbReference type="SAM" id="MobiDB-lite"/>
    </source>
</evidence>
<keyword evidence="1" id="KW-0561">Oxygen transport</keyword>
<comment type="similarity">
    <text evidence="1">Belongs to the globin family.</text>
</comment>
<feature type="region of interest" description="Disordered" evidence="2">
    <location>
        <begin position="66"/>
        <end position="87"/>
    </location>
</feature>
<dbReference type="GO" id="GO:0019825">
    <property type="term" value="F:oxygen binding"/>
    <property type="evidence" value="ECO:0007669"/>
    <property type="project" value="InterPro"/>
</dbReference>
<dbReference type="PROSITE" id="PS01033">
    <property type="entry name" value="GLOBIN"/>
    <property type="match status" value="1"/>
</dbReference>
<accession>T0S1M3</accession>
<feature type="domain" description="Globin" evidence="3">
    <location>
        <begin position="66"/>
        <end position="207"/>
    </location>
</feature>
<dbReference type="Gene3D" id="1.10.490.10">
    <property type="entry name" value="Globins"/>
    <property type="match status" value="1"/>
</dbReference>
<dbReference type="InterPro" id="IPR000971">
    <property type="entry name" value="Globin"/>
</dbReference>
<dbReference type="InParanoid" id="T0S1M3"/>
<keyword evidence="1" id="KW-0813">Transport</keyword>
<name>T0S1M3_SAPDV</name>
<sequence length="256" mass="28631">MGCQGSSERYAVHTKADGSLVLSRDHRRLLLKYAPHFIATRMPTDKDEALMSQSWDDVIGRRLRGEMQHRQKQQQQEKQETEPDAEASSATSAIVQFYDTFFGQLYRLNPETRAVFRNSMHVQSKALVNIVGAIRHILHSADACADMTALAVSHIQYGVKLEYFDCLGVALAATLRKLGGDLWNDDVADAWHTVIAYIICLLIPPYLERTKRKSRQHLLTTPPSAKTTHPLLSSSATTMRIAVAYNGPPSSLRPVS</sequence>
<evidence type="ECO:0000256" key="1">
    <source>
        <dbReference type="RuleBase" id="RU000356"/>
    </source>
</evidence>
<keyword evidence="1" id="KW-0349">Heme</keyword>
<dbReference type="eggNOG" id="ENOG502SAZ9">
    <property type="taxonomic scope" value="Eukaryota"/>
</dbReference>
<evidence type="ECO:0000259" key="3">
    <source>
        <dbReference type="PROSITE" id="PS01033"/>
    </source>
</evidence>
<dbReference type="GO" id="GO:0020037">
    <property type="term" value="F:heme binding"/>
    <property type="evidence" value="ECO:0007669"/>
    <property type="project" value="InterPro"/>
</dbReference>
<dbReference type="RefSeq" id="XP_008607752.1">
    <property type="nucleotide sequence ID" value="XM_008609530.1"/>
</dbReference>
<dbReference type="CDD" id="cd01040">
    <property type="entry name" value="Mb-like"/>
    <property type="match status" value="1"/>
</dbReference>
<dbReference type="OrthoDB" id="436496at2759"/>
<dbReference type="InterPro" id="IPR009050">
    <property type="entry name" value="Globin-like_sf"/>
</dbReference>
<keyword evidence="1" id="KW-0408">Iron</keyword>
<dbReference type="InterPro" id="IPR044399">
    <property type="entry name" value="Mb-like_M"/>
</dbReference>
<dbReference type="GO" id="GO:0005344">
    <property type="term" value="F:oxygen carrier activity"/>
    <property type="evidence" value="ECO:0007669"/>
    <property type="project" value="UniProtKB-KW"/>
</dbReference>
<proteinExistence type="inferred from homology"/>
<dbReference type="VEuPathDB" id="FungiDB:SDRG_03886"/>
<evidence type="ECO:0000313" key="5">
    <source>
        <dbReference type="Proteomes" id="UP000030762"/>
    </source>
</evidence>